<keyword evidence="4" id="KW-1185">Reference proteome</keyword>
<proteinExistence type="predicted"/>
<dbReference type="Gene3D" id="1.25.40.10">
    <property type="entry name" value="Tetratricopeptide repeat domain"/>
    <property type="match status" value="2"/>
</dbReference>
<organism evidence="3 4">
    <name type="scientific">Belliella calami</name>
    <dbReference type="NCBI Taxonomy" id="2923436"/>
    <lineage>
        <taxon>Bacteria</taxon>
        <taxon>Pseudomonadati</taxon>
        <taxon>Bacteroidota</taxon>
        <taxon>Cytophagia</taxon>
        <taxon>Cytophagales</taxon>
        <taxon>Cyclobacteriaceae</taxon>
        <taxon>Belliella</taxon>
    </lineage>
</organism>
<evidence type="ECO:0000256" key="1">
    <source>
        <dbReference type="SAM" id="MobiDB-lite"/>
    </source>
</evidence>
<sequence>MKTKHSCFIIFLILLFSACSSEKNTFTNRMYHNTTSRYNAYYLSNEKITELENTIKKNHKEDFSQVLPVFYPIDSATIDQSEELLKDARELSSKAIDWHRISKWVDDNYFLIGLIDFYQANTDDAINTFKYINVNSKDKDLRHRALIQLMRIFIDQKNYDDVIFVIDYLSKESKINKENRFHLFKTLAYYYHTKDDIEGKIGALDKSLPYTKDKKEKSRINFILAQLYQREGLDALAYSYYQEALKGNPPYERSFFAQLYAQKVAELDKSKDLKKIRNYYDDLYSDSKNKDLRDVVLYERALFELKQDEREDAVNLLIRAAKEEGSNPIQKGYIYQKLAEISLENDKDYRSAKYYYDSALTHFRPIDPSYAEIESKKGILDEYVIHFETITKNDSLIQLSKLSPEQQELIAEKYIKNEEDRLLKEAAAKEKPKNSGVFDNLLAFGGRSTGESFYFDNSVAMQQGSIDFFRNWGNRPLQDNWRRSSQGFSSSGSSEIEETNVPQAEEAEESLFEQIPSKESMLSQIPKSEEDISKLNMELEMSYFELGKLLFFDFKEPEFSIENLENLITSYPNTIKKPEAYYILYLAQKERDGNSQLYSERLRREFPESPFTFSVNNPERASGNLAYLQASNGYKEAYELYQKRDYSKARRILRSTLEENPLTRNTDKLLLLDVMISGKLDDRERYKIRLENYIQSTENEELLKMARNMLIALTGENPEKDKIAAAKNEDEQVSSEDEVEEDIIEEESPYKENPNQTHIFVIVLEPEKAKEAKNLLAEIEAFHKINFASSRLRTGNMNLNKENAIYIVSPFNNAEKAKEYSAKFLKEFESNSLTEKEKEQSLLISIGNFQELNKRKNIEEYRLFYKEKYK</sequence>
<feature type="compositionally biased region" description="Low complexity" evidence="1">
    <location>
        <begin position="484"/>
        <end position="494"/>
    </location>
</feature>
<dbReference type="PROSITE" id="PS51257">
    <property type="entry name" value="PROKAR_LIPOPROTEIN"/>
    <property type="match status" value="1"/>
</dbReference>
<protein>
    <submittedName>
        <fullName evidence="3">Gliding motility protein</fullName>
    </submittedName>
</protein>
<name>A0ABS9UQI0_9BACT</name>
<dbReference type="EMBL" id="JAKZGS010000008">
    <property type="protein sequence ID" value="MCH7398513.1"/>
    <property type="molecule type" value="Genomic_DNA"/>
</dbReference>
<gene>
    <name evidence="3" type="ORF">MM236_10955</name>
</gene>
<evidence type="ECO:0000313" key="4">
    <source>
        <dbReference type="Proteomes" id="UP001165488"/>
    </source>
</evidence>
<feature type="chain" id="PRO_5047096141" evidence="2">
    <location>
        <begin position="23"/>
        <end position="870"/>
    </location>
</feature>
<dbReference type="SUPFAM" id="SSF81901">
    <property type="entry name" value="HCP-like"/>
    <property type="match status" value="1"/>
</dbReference>
<reference evidence="3" key="1">
    <citation type="submission" date="2022-03" db="EMBL/GenBank/DDBJ databases">
        <title>De novo assembled genomes of Belliella spp. (Cyclobacteriaceae) strains.</title>
        <authorList>
            <person name="Szabo A."/>
            <person name="Korponai K."/>
            <person name="Felfoldi T."/>
        </authorList>
    </citation>
    <scope>NUCLEOTIDE SEQUENCE</scope>
    <source>
        <strain evidence="3">DSM 107340</strain>
    </source>
</reference>
<feature type="region of interest" description="Disordered" evidence="1">
    <location>
        <begin position="483"/>
        <end position="510"/>
    </location>
</feature>
<keyword evidence="2" id="KW-0732">Signal</keyword>
<accession>A0ABS9UQI0</accession>
<evidence type="ECO:0000256" key="2">
    <source>
        <dbReference type="SAM" id="SignalP"/>
    </source>
</evidence>
<dbReference type="InterPro" id="IPR011990">
    <property type="entry name" value="TPR-like_helical_dom_sf"/>
</dbReference>
<dbReference type="Proteomes" id="UP001165488">
    <property type="component" value="Unassembled WGS sequence"/>
</dbReference>
<feature type="signal peptide" evidence="2">
    <location>
        <begin position="1"/>
        <end position="22"/>
    </location>
</feature>
<evidence type="ECO:0000313" key="3">
    <source>
        <dbReference type="EMBL" id="MCH7398513.1"/>
    </source>
</evidence>
<comment type="caution">
    <text evidence="3">The sequence shown here is derived from an EMBL/GenBank/DDBJ whole genome shotgun (WGS) entry which is preliminary data.</text>
</comment>